<feature type="DNA-binding region" description="H-T-H motif" evidence="5">
    <location>
        <begin position="33"/>
        <end position="52"/>
    </location>
</feature>
<dbReference type="InterPro" id="IPR001647">
    <property type="entry name" value="HTH_TetR"/>
</dbReference>
<evidence type="ECO:0000259" key="6">
    <source>
        <dbReference type="PROSITE" id="PS50977"/>
    </source>
</evidence>
<dbReference type="Pfam" id="PF00440">
    <property type="entry name" value="TetR_N"/>
    <property type="match status" value="1"/>
</dbReference>
<dbReference type="InterPro" id="IPR009057">
    <property type="entry name" value="Homeodomain-like_sf"/>
</dbReference>
<gene>
    <name evidence="7" type="ORF">GCM10023235_04200</name>
</gene>
<keyword evidence="1" id="KW-0678">Repressor</keyword>
<dbReference type="PRINTS" id="PR00455">
    <property type="entry name" value="HTHTETR"/>
</dbReference>
<dbReference type="InterPro" id="IPR039538">
    <property type="entry name" value="BetI_C"/>
</dbReference>
<dbReference type="PANTHER" id="PTHR30055:SF200">
    <property type="entry name" value="HTH-TYPE TRANSCRIPTIONAL REPRESSOR BDCR"/>
    <property type="match status" value="1"/>
</dbReference>
<reference evidence="8" key="1">
    <citation type="journal article" date="2019" name="Int. J. Syst. Evol. Microbiol.">
        <title>The Global Catalogue of Microorganisms (GCM) 10K type strain sequencing project: providing services to taxonomists for standard genome sequencing and annotation.</title>
        <authorList>
            <consortium name="The Broad Institute Genomics Platform"/>
            <consortium name="The Broad Institute Genome Sequencing Center for Infectious Disease"/>
            <person name="Wu L."/>
            <person name="Ma J."/>
        </authorList>
    </citation>
    <scope>NUCLEOTIDE SEQUENCE [LARGE SCALE GENOMIC DNA]</scope>
    <source>
        <strain evidence="8">JCM 13006</strain>
    </source>
</reference>
<protein>
    <submittedName>
        <fullName evidence="7">TetR/AcrR family transcriptional regulator</fullName>
    </submittedName>
</protein>
<proteinExistence type="predicted"/>
<keyword evidence="3 5" id="KW-0238">DNA-binding</keyword>
<evidence type="ECO:0000256" key="1">
    <source>
        <dbReference type="ARBA" id="ARBA00022491"/>
    </source>
</evidence>
<evidence type="ECO:0000256" key="5">
    <source>
        <dbReference type="PROSITE-ProRule" id="PRU00335"/>
    </source>
</evidence>
<dbReference type="InterPro" id="IPR050109">
    <property type="entry name" value="HTH-type_TetR-like_transc_reg"/>
</dbReference>
<dbReference type="PROSITE" id="PS50977">
    <property type="entry name" value="HTH_TETR_2"/>
    <property type="match status" value="1"/>
</dbReference>
<evidence type="ECO:0000313" key="8">
    <source>
        <dbReference type="Proteomes" id="UP001501752"/>
    </source>
</evidence>
<name>A0ABP9D8I9_9ACTN</name>
<dbReference type="SUPFAM" id="SSF48498">
    <property type="entry name" value="Tetracyclin repressor-like, C-terminal domain"/>
    <property type="match status" value="1"/>
</dbReference>
<organism evidence="7 8">
    <name type="scientific">Kitasatospora terrestris</name>
    <dbReference type="NCBI Taxonomy" id="258051"/>
    <lineage>
        <taxon>Bacteria</taxon>
        <taxon>Bacillati</taxon>
        <taxon>Actinomycetota</taxon>
        <taxon>Actinomycetes</taxon>
        <taxon>Kitasatosporales</taxon>
        <taxon>Streptomycetaceae</taxon>
        <taxon>Kitasatospora</taxon>
    </lineage>
</organism>
<keyword evidence="4" id="KW-0804">Transcription</keyword>
<dbReference type="InterPro" id="IPR036271">
    <property type="entry name" value="Tet_transcr_reg_TetR-rel_C_sf"/>
</dbReference>
<dbReference type="Proteomes" id="UP001501752">
    <property type="component" value="Unassembled WGS sequence"/>
</dbReference>
<evidence type="ECO:0000313" key="7">
    <source>
        <dbReference type="EMBL" id="GAA4832925.1"/>
    </source>
</evidence>
<comment type="caution">
    <text evidence="7">The sequence shown here is derived from an EMBL/GenBank/DDBJ whole genome shotgun (WGS) entry which is preliminary data.</text>
</comment>
<keyword evidence="2" id="KW-0805">Transcription regulation</keyword>
<sequence>MDRKRQPSGDEARERAMRAAIGAIAEKGTGAVRMSDIAARAGMSTGHILYHFGRKDRLLLEVLAWSEADLGARFQQAADEAASPAEKLALFVRCYLPRHPGDERYALWTQVLAQHHDEDGRRILTALSDAWEERLEAIVVEGRALGEFADVELPEFVIRAVAMLNGLSGDVMFGRTRWERASAHAFALAALERELRPAG</sequence>
<dbReference type="RefSeq" id="WP_345695021.1">
    <property type="nucleotide sequence ID" value="NZ_BAABIS010000001.1"/>
</dbReference>
<dbReference type="EMBL" id="BAABIS010000001">
    <property type="protein sequence ID" value="GAA4832925.1"/>
    <property type="molecule type" value="Genomic_DNA"/>
</dbReference>
<evidence type="ECO:0000256" key="4">
    <source>
        <dbReference type="ARBA" id="ARBA00023163"/>
    </source>
</evidence>
<dbReference type="Pfam" id="PF13977">
    <property type="entry name" value="TetR_C_6"/>
    <property type="match status" value="1"/>
</dbReference>
<evidence type="ECO:0000256" key="2">
    <source>
        <dbReference type="ARBA" id="ARBA00023015"/>
    </source>
</evidence>
<evidence type="ECO:0000256" key="3">
    <source>
        <dbReference type="ARBA" id="ARBA00023125"/>
    </source>
</evidence>
<dbReference type="SUPFAM" id="SSF46689">
    <property type="entry name" value="Homeodomain-like"/>
    <property type="match status" value="1"/>
</dbReference>
<dbReference type="PANTHER" id="PTHR30055">
    <property type="entry name" value="HTH-TYPE TRANSCRIPTIONAL REGULATOR RUTR"/>
    <property type="match status" value="1"/>
</dbReference>
<dbReference type="Gene3D" id="1.10.357.10">
    <property type="entry name" value="Tetracycline Repressor, domain 2"/>
    <property type="match status" value="1"/>
</dbReference>
<keyword evidence="8" id="KW-1185">Reference proteome</keyword>
<accession>A0ABP9D8I9</accession>
<feature type="domain" description="HTH tetR-type" evidence="6">
    <location>
        <begin position="10"/>
        <end position="70"/>
    </location>
</feature>